<dbReference type="AlphaFoldDB" id="A0A0J6FXY5"/>
<dbReference type="PANTHER" id="PTHR43776:SF7">
    <property type="entry name" value="D,D-DIPEPTIDE TRANSPORT ATP-BINDING PROTEIN DDPF-RELATED"/>
    <property type="match status" value="1"/>
</dbReference>
<dbReference type="InterPro" id="IPR017871">
    <property type="entry name" value="ABC_transporter-like_CS"/>
</dbReference>
<protein>
    <submittedName>
        <fullName evidence="6">Peptide ABC transporter ATPase</fullName>
    </submittedName>
</protein>
<name>A0A0J6FXY5_9BACL</name>
<dbReference type="SMART" id="SM00382">
    <property type="entry name" value="AAA"/>
    <property type="match status" value="1"/>
</dbReference>
<dbReference type="SUPFAM" id="SSF52540">
    <property type="entry name" value="P-loop containing nucleoside triphosphate hydrolases"/>
    <property type="match status" value="1"/>
</dbReference>
<evidence type="ECO:0000259" key="5">
    <source>
        <dbReference type="PROSITE" id="PS50893"/>
    </source>
</evidence>
<evidence type="ECO:0000256" key="4">
    <source>
        <dbReference type="ARBA" id="ARBA00022840"/>
    </source>
</evidence>
<dbReference type="PROSITE" id="PS00211">
    <property type="entry name" value="ABC_TRANSPORTER_1"/>
    <property type="match status" value="1"/>
</dbReference>
<dbReference type="Gene3D" id="3.40.50.300">
    <property type="entry name" value="P-loop containing nucleotide triphosphate hydrolases"/>
    <property type="match status" value="1"/>
</dbReference>
<evidence type="ECO:0000313" key="6">
    <source>
        <dbReference type="EMBL" id="KMM39202.1"/>
    </source>
</evidence>
<dbReference type="GO" id="GO:0055085">
    <property type="term" value="P:transmembrane transport"/>
    <property type="evidence" value="ECO:0007669"/>
    <property type="project" value="UniProtKB-ARBA"/>
</dbReference>
<keyword evidence="4" id="KW-0067">ATP-binding</keyword>
<evidence type="ECO:0000313" key="7">
    <source>
        <dbReference type="Proteomes" id="UP000035996"/>
    </source>
</evidence>
<organism evidence="6 7">
    <name type="scientific">Guptibacillus hwajinpoensis</name>
    <dbReference type="NCBI Taxonomy" id="208199"/>
    <lineage>
        <taxon>Bacteria</taxon>
        <taxon>Bacillati</taxon>
        <taxon>Bacillota</taxon>
        <taxon>Bacilli</taxon>
        <taxon>Bacillales</taxon>
        <taxon>Guptibacillaceae</taxon>
        <taxon>Guptibacillus</taxon>
    </lineage>
</organism>
<proteinExistence type="inferred from homology"/>
<dbReference type="Proteomes" id="UP000035996">
    <property type="component" value="Unassembled WGS sequence"/>
</dbReference>
<reference evidence="6" key="1">
    <citation type="submission" date="2015-06" db="EMBL/GenBank/DDBJ databases">
        <authorList>
            <person name="Liu B."/>
            <person name="Wang J."/>
            <person name="Zhu Y."/>
            <person name="Liu G."/>
            <person name="Chen Q."/>
            <person name="Zheng C."/>
            <person name="Che J."/>
            <person name="Ge C."/>
            <person name="Shi H."/>
            <person name="Pan Z."/>
            <person name="Liu X."/>
        </authorList>
    </citation>
    <scope>NUCLEOTIDE SEQUENCE [LARGE SCALE GENOMIC DNA]</scope>
    <source>
        <strain evidence="6">DSM 16346</strain>
    </source>
</reference>
<dbReference type="RefSeq" id="WP_048310372.1">
    <property type="nucleotide sequence ID" value="NZ_CP119526.1"/>
</dbReference>
<comment type="caution">
    <text evidence="6">The sequence shown here is derived from an EMBL/GenBank/DDBJ whole genome shotgun (WGS) entry which is preliminary data.</text>
</comment>
<evidence type="ECO:0000256" key="2">
    <source>
        <dbReference type="ARBA" id="ARBA00022448"/>
    </source>
</evidence>
<feature type="domain" description="ABC transporter" evidence="5">
    <location>
        <begin position="4"/>
        <end position="251"/>
    </location>
</feature>
<dbReference type="Pfam" id="PF00005">
    <property type="entry name" value="ABC_tran"/>
    <property type="match status" value="1"/>
</dbReference>
<dbReference type="InterPro" id="IPR003439">
    <property type="entry name" value="ABC_transporter-like_ATP-bd"/>
</dbReference>
<dbReference type="InterPro" id="IPR003593">
    <property type="entry name" value="AAA+_ATPase"/>
</dbReference>
<dbReference type="OrthoDB" id="9802264at2"/>
<dbReference type="PATRIC" id="fig|157733.3.peg.3927"/>
<keyword evidence="2" id="KW-0813">Transport</keyword>
<evidence type="ECO:0000256" key="1">
    <source>
        <dbReference type="ARBA" id="ARBA00005417"/>
    </source>
</evidence>
<evidence type="ECO:0000256" key="3">
    <source>
        <dbReference type="ARBA" id="ARBA00022741"/>
    </source>
</evidence>
<dbReference type="PROSITE" id="PS50893">
    <property type="entry name" value="ABC_TRANSPORTER_2"/>
    <property type="match status" value="1"/>
</dbReference>
<dbReference type="InterPro" id="IPR050319">
    <property type="entry name" value="ABC_transp_ATP-bind"/>
</dbReference>
<dbReference type="GO" id="GO:0016887">
    <property type="term" value="F:ATP hydrolysis activity"/>
    <property type="evidence" value="ECO:0007669"/>
    <property type="project" value="InterPro"/>
</dbReference>
<dbReference type="EMBL" id="LELK01000001">
    <property type="protein sequence ID" value="KMM39202.1"/>
    <property type="molecule type" value="Genomic_DNA"/>
</dbReference>
<dbReference type="CDD" id="cd03257">
    <property type="entry name" value="ABC_NikE_OppD_transporters"/>
    <property type="match status" value="1"/>
</dbReference>
<keyword evidence="3" id="KW-0547">Nucleotide-binding</keyword>
<comment type="similarity">
    <text evidence="1">Belongs to the ABC transporter superfamily.</text>
</comment>
<accession>A0A0J6FXY5</accession>
<dbReference type="STRING" id="157733.AB986_08240"/>
<sequence length="257" mass="28390">MSILVVDNLSKQYSKNVHALKQLSFSLEQGESLGIVGESGSGKSTLAKILIGLETYQDGGITFQGSPIAPKKRAPLRAYRKNVQMIFQDAASALNPKLPIWKSLLEQLKNYKEFTPSFIDVEGLSDKDIARELLGLVGLDSSLADRYPGELSGGQKQRVSIARAISLEPSLLICDEPTASLDVTVQVQILTLLKKLQQQLNITILFISHDMRAVTFLCERIIVLKEGSMVDQFELGKLYEHERNPYTKALLNAASLD</sequence>
<keyword evidence="7" id="KW-1185">Reference proteome</keyword>
<dbReference type="PANTHER" id="PTHR43776">
    <property type="entry name" value="TRANSPORT ATP-BINDING PROTEIN"/>
    <property type="match status" value="1"/>
</dbReference>
<dbReference type="InterPro" id="IPR027417">
    <property type="entry name" value="P-loop_NTPase"/>
</dbReference>
<dbReference type="GO" id="GO:0005524">
    <property type="term" value="F:ATP binding"/>
    <property type="evidence" value="ECO:0007669"/>
    <property type="project" value="UniProtKB-KW"/>
</dbReference>
<gene>
    <name evidence="6" type="ORF">AB986_08240</name>
</gene>